<feature type="region of interest" description="Disordered" evidence="2">
    <location>
        <begin position="731"/>
        <end position="828"/>
    </location>
</feature>
<dbReference type="EMBL" id="CP014242">
    <property type="protein sequence ID" value="AMD18627.1"/>
    <property type="molecule type" value="Genomic_DNA"/>
</dbReference>
<dbReference type="PANTHER" id="PTHR23244:SF456">
    <property type="entry name" value="MULTIPLE EPIDERMAL GROWTH FACTOR-LIKE DOMAINS PROTEIN 8"/>
    <property type="match status" value="1"/>
</dbReference>
<feature type="compositionally biased region" description="Low complexity" evidence="2">
    <location>
        <begin position="44"/>
        <end position="55"/>
    </location>
</feature>
<feature type="coiled-coil region" evidence="1">
    <location>
        <begin position="846"/>
        <end position="918"/>
    </location>
</feature>
<sequence length="1175" mass="130952">MAPFKFGKKHGKDKWESSQGTARSSGTSSSSDGLPPSIQAEKATTGSTIPSSGGTDYSSRIGHVSSSGHSPNIHRAGSLPSSANRSDYYQAHSRGGSYKGPIEKVNRERHHSLATREELDSPWGRVKLSQSPFPRYRHVASSYASDSDEVYVIGGLHDQSVYGDTWIIKSHNNGSYFTSTMVDITETSPPPRVGHAATLCGNAFVIFGGDTHKTNSEGLMDDDVYLFNINSHKWTIPHPVGRRPLGRYGHKISIIATSQVKTRLYVFGGQFDDTYFNDLAVYELSSFRKPGSHWQFVKPVSFVPPPLTNHTMVSYDHKLWVFGGDTPQGLIDEMFMYDPTINDWAVVEATGERPPPLQEHAAVLFKELMCIVGGKDDEDNYSQDVYFFNFKSFRWFKLPRIHHMIPSPRSGHSVTLMPNKKLLIMGGDKFDYARADSSDFSTSDTYTGEGTILYTLDLSRLEEYCPNIFDATKVSPPSRTEATVGPKSSSNTPRTHNSGFSGSSSPQNFGYGNAKSSHVDGIHTPQMGSQHPFQDPSTPTPMPHHISPSKIPHAAQQNQQRPVQSQQFQKQEHSHVQLQSPPPVQKPKSSVPTIDPDLENVKSPKVAGMQLPQQPEAPIERKTSDSLDYDGELGVAILGNSPSKDTIKREQVNVFREQPQTQSSLTKNENSFDSDLPGGFNLDSKNNLGTKASNGVSPRIERYEDSFDSSAEDSLPRVNKISDDTATADSNYKDLSFQNDDSKADLVDSGRSSQSASDNVLNRTPDLSPSSGRISTGKSFGVQKSVNNARPEFGLSKNQSSYTDSPVEKNSAFTERSVPDRKGSATTYNTDISKHTASFEMVPQLLDELNQLKRHAEQSATEASNRIRELESENTKLKQGLQRNGKRTISGAAAEEGAEELQIEYDVLKADNQAYLGRINELEYMLDSKFTDLQKMNEIIQSQSRIIRNSEKMEDYKSKYEELQLAHEAVKKENMALKEQKSSEEAQLNEEVSSYSAKLQELLEIWKSKGSKEMSINGESSSVAGLEQHRAIIDKLKSQLKQTRDENTQLKSLRDELITKQKDFSMLEQNYKSSLNSVNNASKALELSRSELDKLKHENQMLKEQVKDYSLSPSVEGRSKFSGSSFDEPLLPINEAQYNIRIKDLKAELFIITQERDSLKNELLQLKKRMLTMDS</sequence>
<dbReference type="Pfam" id="PF24681">
    <property type="entry name" value="Kelch_KLHDC2_KLHL20_DRC7"/>
    <property type="match status" value="1"/>
</dbReference>
<name>A0A109UWH9_9SACH</name>
<organism evidence="3 4">
    <name type="scientific">Eremothecium sinecaudum</name>
    <dbReference type="NCBI Taxonomy" id="45286"/>
    <lineage>
        <taxon>Eukaryota</taxon>
        <taxon>Fungi</taxon>
        <taxon>Dikarya</taxon>
        <taxon>Ascomycota</taxon>
        <taxon>Saccharomycotina</taxon>
        <taxon>Saccharomycetes</taxon>
        <taxon>Saccharomycetales</taxon>
        <taxon>Saccharomycetaceae</taxon>
        <taxon>Eremothecium</taxon>
    </lineage>
</organism>
<dbReference type="InterPro" id="IPR015915">
    <property type="entry name" value="Kelch-typ_b-propeller"/>
</dbReference>
<dbReference type="GO" id="GO:0061245">
    <property type="term" value="P:establishment or maintenance of bipolar cell polarity"/>
    <property type="evidence" value="ECO:0007669"/>
    <property type="project" value="TreeGrafter"/>
</dbReference>
<dbReference type="OrthoDB" id="45365at2759"/>
<dbReference type="STRING" id="45286.A0A109UWH9"/>
<evidence type="ECO:0000313" key="3">
    <source>
        <dbReference type="EMBL" id="AMD18627.1"/>
    </source>
</evidence>
<dbReference type="GeneID" id="28721769"/>
<feature type="coiled-coil region" evidence="1">
    <location>
        <begin position="946"/>
        <end position="1112"/>
    </location>
</feature>
<protein>
    <submittedName>
        <fullName evidence="3">HBL275Wp</fullName>
    </submittedName>
</protein>
<keyword evidence="1" id="KW-0175">Coiled coil</keyword>
<feature type="compositionally biased region" description="Basic residues" evidence="2">
    <location>
        <begin position="1"/>
        <end position="12"/>
    </location>
</feature>
<feature type="compositionally biased region" description="Polar residues" evidence="2">
    <location>
        <begin position="750"/>
        <end position="788"/>
    </location>
</feature>
<feature type="coiled-coil region" evidence="1">
    <location>
        <begin position="1142"/>
        <end position="1169"/>
    </location>
</feature>
<feature type="compositionally biased region" description="Polar residues" evidence="2">
    <location>
        <begin position="526"/>
        <end position="537"/>
    </location>
</feature>
<dbReference type="AlphaFoldDB" id="A0A109UWH9"/>
<dbReference type="Gene3D" id="2.120.10.80">
    <property type="entry name" value="Kelch-type beta propeller"/>
    <property type="match status" value="2"/>
</dbReference>
<feature type="region of interest" description="Disordered" evidence="2">
    <location>
        <begin position="470"/>
        <end position="626"/>
    </location>
</feature>
<feature type="compositionally biased region" description="Polar residues" evidence="2">
    <location>
        <begin position="683"/>
        <end position="696"/>
    </location>
</feature>
<gene>
    <name evidence="3" type="ORF">AW171_hschr2136</name>
</gene>
<proteinExistence type="predicted"/>
<feature type="region of interest" description="Disordered" evidence="2">
    <location>
        <begin position="1"/>
        <end position="104"/>
    </location>
</feature>
<dbReference type="GO" id="GO:0051285">
    <property type="term" value="C:cell cortex of cell tip"/>
    <property type="evidence" value="ECO:0007669"/>
    <property type="project" value="TreeGrafter"/>
</dbReference>
<evidence type="ECO:0000313" key="4">
    <source>
        <dbReference type="Proteomes" id="UP000243052"/>
    </source>
</evidence>
<dbReference type="Proteomes" id="UP000243052">
    <property type="component" value="Chromosome ii"/>
</dbReference>
<feature type="compositionally biased region" description="Polar residues" evidence="2">
    <location>
        <begin position="658"/>
        <end position="673"/>
    </location>
</feature>
<reference evidence="3 4" key="1">
    <citation type="submission" date="2016-01" db="EMBL/GenBank/DDBJ databases">
        <title>Genome sequence of the yeast Holleya sinecauda.</title>
        <authorList>
            <person name="Dietrich F.S."/>
        </authorList>
    </citation>
    <scope>NUCLEOTIDE SEQUENCE [LARGE SCALE GENOMIC DNA]</scope>
    <source>
        <strain evidence="3 4">ATCC 58844</strain>
    </source>
</reference>
<feature type="region of interest" description="Disordered" evidence="2">
    <location>
        <begin position="655"/>
        <end position="700"/>
    </location>
</feature>
<evidence type="ECO:0000256" key="2">
    <source>
        <dbReference type="SAM" id="MobiDB-lite"/>
    </source>
</evidence>
<accession>A0A109UWH9</accession>
<feature type="compositionally biased region" description="Polar residues" evidence="2">
    <location>
        <begin position="475"/>
        <end position="516"/>
    </location>
</feature>
<feature type="compositionally biased region" description="Low complexity" evidence="2">
    <location>
        <begin position="17"/>
        <end position="31"/>
    </location>
</feature>
<evidence type="ECO:0000256" key="1">
    <source>
        <dbReference type="SAM" id="Coils"/>
    </source>
</evidence>
<feature type="compositionally biased region" description="Low complexity" evidence="2">
    <location>
        <begin position="556"/>
        <end position="569"/>
    </location>
</feature>
<dbReference type="PANTHER" id="PTHR23244">
    <property type="entry name" value="KELCH REPEAT DOMAIN"/>
    <property type="match status" value="1"/>
</dbReference>
<dbReference type="SUPFAM" id="SSF117281">
    <property type="entry name" value="Kelch motif"/>
    <property type="match status" value="1"/>
</dbReference>
<keyword evidence="4" id="KW-1185">Reference proteome</keyword>
<dbReference type="RefSeq" id="XP_017985623.1">
    <property type="nucleotide sequence ID" value="XM_018130281.1"/>
</dbReference>